<reference evidence="3 4" key="1">
    <citation type="journal article" date="1991" name="Int. J. Syst. Bacteriol.">
        <title>Description of the erythromycin-producing bacterium Arthrobacter sp. strain NRRL B-3381 as Aeromicrobium erythreum gen. nov., sp. nov.</title>
        <authorList>
            <person name="Miller E.S."/>
            <person name="Woese C.R."/>
            <person name="Brenner S."/>
        </authorList>
    </citation>
    <scope>NUCLEOTIDE SEQUENCE [LARGE SCALE GENOMIC DNA]</scope>
    <source>
        <strain evidence="3 4">AR18</strain>
    </source>
</reference>
<sequence length="175" mass="18394">MSLERPVTPDPYPLLPAAASFSVTSDDVTDGAPLKDDQVNSHGDTSPQLSWSGAPEGTQSYVVTCYDPDAPIVSGFWHWTVVDIPADVTSLDAGAGASDDTLPEGAFHVRNDGGGKSFMGAAPPEGDQPHRYFFVVHAVGEEKLGVDGDVSPAVVGFNLAFKTLGRAIVHGTYQH</sequence>
<evidence type="ECO:0000313" key="3">
    <source>
        <dbReference type="EMBL" id="ALX04867.1"/>
    </source>
</evidence>
<dbReference type="PANTHER" id="PTHR30289">
    <property type="entry name" value="UNCHARACTERIZED PROTEIN YBCL-RELATED"/>
    <property type="match status" value="1"/>
</dbReference>
<dbReference type="STRING" id="2041.AERYTH_09235"/>
<feature type="region of interest" description="Disordered" evidence="2">
    <location>
        <begin position="24"/>
        <end position="54"/>
    </location>
</feature>
<dbReference type="KEGG" id="aer:AERYTH_09235"/>
<keyword evidence="4" id="KW-1185">Reference proteome</keyword>
<dbReference type="NCBIfam" id="TIGR00481">
    <property type="entry name" value="YbhB/YbcL family Raf kinase inhibitor-like protein"/>
    <property type="match status" value="1"/>
</dbReference>
<dbReference type="InterPro" id="IPR036610">
    <property type="entry name" value="PEBP-like_sf"/>
</dbReference>
<dbReference type="PATRIC" id="fig|2041.4.peg.1932"/>
<dbReference type="Gene3D" id="3.90.280.10">
    <property type="entry name" value="PEBP-like"/>
    <property type="match status" value="1"/>
</dbReference>
<dbReference type="RefSeq" id="WP_067857592.1">
    <property type="nucleotide sequence ID" value="NZ_CP011502.1"/>
</dbReference>
<dbReference type="InterPro" id="IPR005247">
    <property type="entry name" value="YbhB_YbcL/LppC-like"/>
</dbReference>
<dbReference type="Pfam" id="PF01161">
    <property type="entry name" value="PBP"/>
    <property type="match status" value="1"/>
</dbReference>
<evidence type="ECO:0000256" key="2">
    <source>
        <dbReference type="SAM" id="MobiDB-lite"/>
    </source>
</evidence>
<dbReference type="PANTHER" id="PTHR30289:SF1">
    <property type="entry name" value="PEBP (PHOSPHATIDYLETHANOLAMINE-BINDING PROTEIN) FAMILY PROTEIN"/>
    <property type="match status" value="1"/>
</dbReference>
<dbReference type="AlphaFoldDB" id="A0A0U3KJ59"/>
<dbReference type="CDD" id="cd00865">
    <property type="entry name" value="PEBP_bact_arch"/>
    <property type="match status" value="1"/>
</dbReference>
<gene>
    <name evidence="3" type="ORF">AERYTH_09235</name>
</gene>
<feature type="compositionally biased region" description="Polar residues" evidence="2">
    <location>
        <begin position="40"/>
        <end position="54"/>
    </location>
</feature>
<proteinExistence type="inferred from homology"/>
<dbReference type="InterPro" id="IPR008914">
    <property type="entry name" value="PEBP"/>
</dbReference>
<accession>A0A0U3KJ59</accession>
<comment type="similarity">
    <text evidence="1">Belongs to the UPF0098 family.</text>
</comment>
<evidence type="ECO:0000256" key="1">
    <source>
        <dbReference type="ARBA" id="ARBA00007120"/>
    </source>
</evidence>
<evidence type="ECO:0000313" key="4">
    <source>
        <dbReference type="Proteomes" id="UP000067689"/>
    </source>
</evidence>
<dbReference type="EMBL" id="CP011502">
    <property type="protein sequence ID" value="ALX04867.1"/>
    <property type="molecule type" value="Genomic_DNA"/>
</dbReference>
<organism evidence="3 4">
    <name type="scientific">Aeromicrobium erythreum</name>
    <dbReference type="NCBI Taxonomy" id="2041"/>
    <lineage>
        <taxon>Bacteria</taxon>
        <taxon>Bacillati</taxon>
        <taxon>Actinomycetota</taxon>
        <taxon>Actinomycetes</taxon>
        <taxon>Propionibacteriales</taxon>
        <taxon>Nocardioidaceae</taxon>
        <taxon>Aeromicrobium</taxon>
    </lineage>
</organism>
<dbReference type="OrthoDB" id="9797506at2"/>
<name>A0A0U3KJ59_9ACTN</name>
<dbReference type="Proteomes" id="UP000067689">
    <property type="component" value="Chromosome"/>
</dbReference>
<protein>
    <submittedName>
        <fullName evidence="3">PEBP family protein</fullName>
    </submittedName>
</protein>
<dbReference type="SUPFAM" id="SSF49777">
    <property type="entry name" value="PEBP-like"/>
    <property type="match status" value="1"/>
</dbReference>